<dbReference type="InterPro" id="IPR050116">
    <property type="entry name" value="DNA_polymerase-Y"/>
</dbReference>
<evidence type="ECO:0000256" key="6">
    <source>
        <dbReference type="ARBA" id="ARBA00022763"/>
    </source>
</evidence>
<keyword evidence="3" id="KW-0548">Nucleotidyltransferase</keyword>
<keyword evidence="5" id="KW-0479">Metal-binding</keyword>
<accession>A0A9N9ACI1</accession>
<name>A0A9N9ACI1_9GLOM</name>
<dbReference type="GO" id="GO:0006281">
    <property type="term" value="P:DNA repair"/>
    <property type="evidence" value="ECO:0007669"/>
    <property type="project" value="UniProtKB-KW"/>
</dbReference>
<dbReference type="Gene3D" id="3.30.1490.100">
    <property type="entry name" value="DNA polymerase, Y-family, little finger domain"/>
    <property type="match status" value="1"/>
</dbReference>
<dbReference type="GO" id="GO:0005634">
    <property type="term" value="C:nucleus"/>
    <property type="evidence" value="ECO:0007669"/>
    <property type="project" value="TreeGrafter"/>
</dbReference>
<evidence type="ECO:0000259" key="11">
    <source>
        <dbReference type="Pfam" id="PF11799"/>
    </source>
</evidence>
<dbReference type="FunFam" id="3.30.1490.100:FF:000004">
    <property type="entry name" value="DNA polymerase IV"/>
    <property type="match status" value="1"/>
</dbReference>
<dbReference type="GO" id="GO:0003887">
    <property type="term" value="F:DNA-directed DNA polymerase activity"/>
    <property type="evidence" value="ECO:0007669"/>
    <property type="project" value="UniProtKB-KW"/>
</dbReference>
<dbReference type="AlphaFoldDB" id="A0A9N9ACI1"/>
<evidence type="ECO:0000256" key="7">
    <source>
        <dbReference type="ARBA" id="ARBA00022842"/>
    </source>
</evidence>
<evidence type="ECO:0000256" key="10">
    <source>
        <dbReference type="ARBA" id="ARBA00049244"/>
    </source>
</evidence>
<dbReference type="GO" id="GO:0006260">
    <property type="term" value="P:DNA replication"/>
    <property type="evidence" value="ECO:0007669"/>
    <property type="project" value="UniProtKB-KW"/>
</dbReference>
<keyword evidence="9" id="KW-0234">DNA repair</keyword>
<dbReference type="SUPFAM" id="SSF100879">
    <property type="entry name" value="Lesion bypass DNA polymerase (Y-family), little finger domain"/>
    <property type="match status" value="1"/>
</dbReference>
<dbReference type="GO" id="GO:0046872">
    <property type="term" value="F:metal ion binding"/>
    <property type="evidence" value="ECO:0007669"/>
    <property type="project" value="UniProtKB-KW"/>
</dbReference>
<dbReference type="PANTHER" id="PTHR11076">
    <property type="entry name" value="DNA REPAIR POLYMERASE UMUC / TRANSFERASE FAMILY MEMBER"/>
    <property type="match status" value="1"/>
</dbReference>
<keyword evidence="13" id="KW-1185">Reference proteome</keyword>
<protein>
    <recommendedName>
        <fullName evidence="1">DNA-directed DNA polymerase</fullName>
        <ecNumber evidence="1">2.7.7.7</ecNumber>
    </recommendedName>
</protein>
<evidence type="ECO:0000313" key="13">
    <source>
        <dbReference type="Proteomes" id="UP000789706"/>
    </source>
</evidence>
<keyword evidence="7" id="KW-0460">Magnesium</keyword>
<dbReference type="GO" id="GO:0003684">
    <property type="term" value="F:damaged DNA binding"/>
    <property type="evidence" value="ECO:0007669"/>
    <property type="project" value="InterPro"/>
</dbReference>
<feature type="domain" description="DNA polymerase Y-family little finger" evidence="11">
    <location>
        <begin position="11"/>
        <end position="80"/>
    </location>
</feature>
<keyword evidence="8" id="KW-0239">DNA-directed DNA polymerase</keyword>
<keyword evidence="6" id="KW-0227">DNA damage</keyword>
<keyword evidence="2" id="KW-0808">Transferase</keyword>
<evidence type="ECO:0000256" key="5">
    <source>
        <dbReference type="ARBA" id="ARBA00022723"/>
    </source>
</evidence>
<comment type="caution">
    <text evidence="12">The sequence shown here is derived from an EMBL/GenBank/DDBJ whole genome shotgun (WGS) entry which is preliminary data.</text>
</comment>
<dbReference type="OrthoDB" id="1747274at2759"/>
<dbReference type="InterPro" id="IPR036775">
    <property type="entry name" value="DNA_pol_Y-fam_lit_finger_sf"/>
</dbReference>
<evidence type="ECO:0000256" key="8">
    <source>
        <dbReference type="ARBA" id="ARBA00022932"/>
    </source>
</evidence>
<gene>
    <name evidence="12" type="ORF">DEBURN_LOCUS5870</name>
</gene>
<evidence type="ECO:0000256" key="4">
    <source>
        <dbReference type="ARBA" id="ARBA00022705"/>
    </source>
</evidence>
<dbReference type="EC" id="2.7.7.7" evidence="1"/>
<sequence>MTFELMNISYRTFAPLSKPDELIAKLRELADHLASDLKKEGLSGKTISLKFKSVTFNVTSRAKTFSKYIYSADDLFSYGKQDDMKYGVKRVCV</sequence>
<evidence type="ECO:0000256" key="3">
    <source>
        <dbReference type="ARBA" id="ARBA00022695"/>
    </source>
</evidence>
<dbReference type="PANTHER" id="PTHR11076:SF33">
    <property type="entry name" value="DNA POLYMERASE KAPPA"/>
    <property type="match status" value="1"/>
</dbReference>
<dbReference type="Pfam" id="PF11799">
    <property type="entry name" value="IMS_C"/>
    <property type="match status" value="1"/>
</dbReference>
<dbReference type="Proteomes" id="UP000789706">
    <property type="component" value="Unassembled WGS sequence"/>
</dbReference>
<evidence type="ECO:0000256" key="1">
    <source>
        <dbReference type="ARBA" id="ARBA00012417"/>
    </source>
</evidence>
<proteinExistence type="predicted"/>
<reference evidence="12" key="1">
    <citation type="submission" date="2021-06" db="EMBL/GenBank/DDBJ databases">
        <authorList>
            <person name="Kallberg Y."/>
            <person name="Tangrot J."/>
            <person name="Rosling A."/>
        </authorList>
    </citation>
    <scope>NUCLEOTIDE SEQUENCE</scope>
    <source>
        <strain evidence="12">AZ414A</strain>
    </source>
</reference>
<keyword evidence="4" id="KW-0235">DNA replication</keyword>
<comment type="catalytic activity">
    <reaction evidence="10">
        <text>DNA(n) + a 2'-deoxyribonucleoside 5'-triphosphate = DNA(n+1) + diphosphate</text>
        <dbReference type="Rhea" id="RHEA:22508"/>
        <dbReference type="Rhea" id="RHEA-COMP:17339"/>
        <dbReference type="Rhea" id="RHEA-COMP:17340"/>
        <dbReference type="ChEBI" id="CHEBI:33019"/>
        <dbReference type="ChEBI" id="CHEBI:61560"/>
        <dbReference type="ChEBI" id="CHEBI:173112"/>
        <dbReference type="EC" id="2.7.7.7"/>
    </reaction>
</comment>
<organism evidence="12 13">
    <name type="scientific">Diversispora eburnea</name>
    <dbReference type="NCBI Taxonomy" id="1213867"/>
    <lineage>
        <taxon>Eukaryota</taxon>
        <taxon>Fungi</taxon>
        <taxon>Fungi incertae sedis</taxon>
        <taxon>Mucoromycota</taxon>
        <taxon>Glomeromycotina</taxon>
        <taxon>Glomeromycetes</taxon>
        <taxon>Diversisporales</taxon>
        <taxon>Diversisporaceae</taxon>
        <taxon>Diversispora</taxon>
    </lineage>
</organism>
<evidence type="ECO:0000313" key="12">
    <source>
        <dbReference type="EMBL" id="CAG8525319.1"/>
    </source>
</evidence>
<evidence type="ECO:0000256" key="2">
    <source>
        <dbReference type="ARBA" id="ARBA00022679"/>
    </source>
</evidence>
<dbReference type="GO" id="GO:0042276">
    <property type="term" value="P:error-prone translesion synthesis"/>
    <property type="evidence" value="ECO:0007669"/>
    <property type="project" value="TreeGrafter"/>
</dbReference>
<dbReference type="InterPro" id="IPR017961">
    <property type="entry name" value="DNA_pol_Y-fam_little_finger"/>
</dbReference>
<evidence type="ECO:0000256" key="9">
    <source>
        <dbReference type="ARBA" id="ARBA00023204"/>
    </source>
</evidence>
<dbReference type="EMBL" id="CAJVPK010000551">
    <property type="protein sequence ID" value="CAG8525319.1"/>
    <property type="molecule type" value="Genomic_DNA"/>
</dbReference>